<sequence length="171" mass="17414">MTRIAPDKSALIALHDHVREPGLEKQALAGGQTHAAGGAKRRERGRSRSGPMVGDRQARAKVAARRRLELAAGQCGAADMAGSGLGKIDPVVVAGARPGKYRPAPIGQKPLGGMLDGAAAAADCGVWSGSPLLGLQIGEYGKAHGLQVARGGIPGTADEPSFSLFSSSFLD</sequence>
<organism evidence="2 3">
    <name type="scientific">Coemansia interrupta</name>
    <dbReference type="NCBI Taxonomy" id="1126814"/>
    <lineage>
        <taxon>Eukaryota</taxon>
        <taxon>Fungi</taxon>
        <taxon>Fungi incertae sedis</taxon>
        <taxon>Zoopagomycota</taxon>
        <taxon>Kickxellomycotina</taxon>
        <taxon>Kickxellomycetes</taxon>
        <taxon>Kickxellales</taxon>
        <taxon>Kickxellaceae</taxon>
        <taxon>Coemansia</taxon>
    </lineage>
</organism>
<evidence type="ECO:0000313" key="3">
    <source>
        <dbReference type="Proteomes" id="UP001140172"/>
    </source>
</evidence>
<name>A0A9W8HDQ8_9FUNG</name>
<comment type="caution">
    <text evidence="2">The sequence shown here is derived from an EMBL/GenBank/DDBJ whole genome shotgun (WGS) entry which is preliminary data.</text>
</comment>
<dbReference type="EMBL" id="JANBUM010000211">
    <property type="protein sequence ID" value="KAJ2781398.1"/>
    <property type="molecule type" value="Genomic_DNA"/>
</dbReference>
<accession>A0A9W8HDQ8</accession>
<protein>
    <submittedName>
        <fullName evidence="2">Uncharacterized protein</fullName>
    </submittedName>
</protein>
<dbReference type="AlphaFoldDB" id="A0A9W8HDQ8"/>
<evidence type="ECO:0000313" key="2">
    <source>
        <dbReference type="EMBL" id="KAJ2781398.1"/>
    </source>
</evidence>
<proteinExistence type="predicted"/>
<keyword evidence="3" id="KW-1185">Reference proteome</keyword>
<gene>
    <name evidence="2" type="ORF">GGI15_003229</name>
</gene>
<evidence type="ECO:0000256" key="1">
    <source>
        <dbReference type="SAM" id="MobiDB-lite"/>
    </source>
</evidence>
<dbReference type="Proteomes" id="UP001140172">
    <property type="component" value="Unassembled WGS sequence"/>
</dbReference>
<reference evidence="2" key="1">
    <citation type="submission" date="2022-07" db="EMBL/GenBank/DDBJ databases">
        <title>Phylogenomic reconstructions and comparative analyses of Kickxellomycotina fungi.</title>
        <authorList>
            <person name="Reynolds N.K."/>
            <person name="Stajich J.E."/>
            <person name="Barry K."/>
            <person name="Grigoriev I.V."/>
            <person name="Crous P."/>
            <person name="Smith M.E."/>
        </authorList>
    </citation>
    <scope>NUCLEOTIDE SEQUENCE</scope>
    <source>
        <strain evidence="2">BCRC 34489</strain>
    </source>
</reference>
<feature type="region of interest" description="Disordered" evidence="1">
    <location>
        <begin position="24"/>
        <end position="58"/>
    </location>
</feature>